<accession>A0A4Y2NEW8</accession>
<keyword evidence="4" id="KW-1185">Reference proteome</keyword>
<proteinExistence type="predicted"/>
<keyword evidence="1" id="KW-0472">Membrane</keyword>
<sequence length="118" mass="13805">MWCLQEIFNFLMYALIQNSVLNVVISFELAVEAVCYCFRFRSRRKNKSTAYSLYGPLHIGRFRRAGREDVFEATKDIDQKLCVIKLCEYVFSIPAHKKKNIVTKFVRCMHGENSPTGR</sequence>
<dbReference type="Proteomes" id="UP000499080">
    <property type="component" value="Unassembled WGS sequence"/>
</dbReference>
<name>A0A4Y2NEW8_ARAVE</name>
<evidence type="ECO:0000313" key="4">
    <source>
        <dbReference type="Proteomes" id="UP000499080"/>
    </source>
</evidence>
<evidence type="ECO:0000313" key="3">
    <source>
        <dbReference type="EMBL" id="GBN96834.1"/>
    </source>
</evidence>
<gene>
    <name evidence="2" type="ORF">AVEN_163811_1</name>
    <name evidence="3" type="ORF">AVEN_68978_1</name>
</gene>
<keyword evidence="1" id="KW-1133">Transmembrane helix</keyword>
<protein>
    <submittedName>
        <fullName evidence="2">Uncharacterized protein</fullName>
    </submittedName>
</protein>
<organism evidence="2 4">
    <name type="scientific">Araneus ventricosus</name>
    <name type="common">Orbweaver spider</name>
    <name type="synonym">Epeira ventricosa</name>
    <dbReference type="NCBI Taxonomy" id="182803"/>
    <lineage>
        <taxon>Eukaryota</taxon>
        <taxon>Metazoa</taxon>
        <taxon>Ecdysozoa</taxon>
        <taxon>Arthropoda</taxon>
        <taxon>Chelicerata</taxon>
        <taxon>Arachnida</taxon>
        <taxon>Araneae</taxon>
        <taxon>Araneomorphae</taxon>
        <taxon>Entelegynae</taxon>
        <taxon>Araneoidea</taxon>
        <taxon>Araneidae</taxon>
        <taxon>Araneus</taxon>
    </lineage>
</organism>
<feature type="transmembrane region" description="Helical" evidence="1">
    <location>
        <begin position="20"/>
        <end position="38"/>
    </location>
</feature>
<evidence type="ECO:0000256" key="1">
    <source>
        <dbReference type="SAM" id="Phobius"/>
    </source>
</evidence>
<evidence type="ECO:0000313" key="2">
    <source>
        <dbReference type="EMBL" id="GBN37314.1"/>
    </source>
</evidence>
<keyword evidence="1" id="KW-0812">Transmembrane</keyword>
<reference evidence="2 4" key="1">
    <citation type="journal article" date="2019" name="Sci. Rep.">
        <title>Orb-weaving spider Araneus ventricosus genome elucidates the spidroin gene catalogue.</title>
        <authorList>
            <person name="Kono N."/>
            <person name="Nakamura H."/>
            <person name="Ohtoshi R."/>
            <person name="Moran D.A.P."/>
            <person name="Shinohara A."/>
            <person name="Yoshida Y."/>
            <person name="Fujiwara M."/>
            <person name="Mori M."/>
            <person name="Tomita M."/>
            <person name="Arakawa K."/>
        </authorList>
    </citation>
    <scope>NUCLEOTIDE SEQUENCE [LARGE SCALE GENOMIC DNA]</scope>
</reference>
<comment type="caution">
    <text evidence="2">The sequence shown here is derived from an EMBL/GenBank/DDBJ whole genome shotgun (WGS) entry which is preliminary data.</text>
</comment>
<dbReference type="EMBL" id="BGPR01026826">
    <property type="protein sequence ID" value="GBN96834.1"/>
    <property type="molecule type" value="Genomic_DNA"/>
</dbReference>
<dbReference type="AlphaFoldDB" id="A0A4Y2NEW8"/>
<dbReference type="EMBL" id="BGPR01008996">
    <property type="protein sequence ID" value="GBN37314.1"/>
    <property type="molecule type" value="Genomic_DNA"/>
</dbReference>